<dbReference type="SMART" id="SM00729">
    <property type="entry name" value="Elp3"/>
    <property type="match status" value="1"/>
</dbReference>
<dbReference type="GO" id="GO:0051536">
    <property type="term" value="F:iron-sulfur cluster binding"/>
    <property type="evidence" value="ECO:0007669"/>
    <property type="project" value="InterPro"/>
</dbReference>
<feature type="region of interest" description="Disordered" evidence="1">
    <location>
        <begin position="1"/>
        <end position="21"/>
    </location>
</feature>
<dbReference type="OrthoDB" id="273870at2"/>
<dbReference type="AlphaFoldDB" id="A0A5B9QVM6"/>
<dbReference type="InterPro" id="IPR007197">
    <property type="entry name" value="rSAM"/>
</dbReference>
<dbReference type="InterPro" id="IPR005909">
    <property type="entry name" value="RaSEA"/>
</dbReference>
<reference evidence="3 4" key="1">
    <citation type="submission" date="2019-08" db="EMBL/GenBank/DDBJ databases">
        <title>Deep-cultivation of Planctomycetes and their phenomic and genomic characterization uncovers novel biology.</title>
        <authorList>
            <person name="Wiegand S."/>
            <person name="Jogler M."/>
            <person name="Boedeker C."/>
            <person name="Pinto D."/>
            <person name="Vollmers J."/>
            <person name="Rivas-Marin E."/>
            <person name="Kohn T."/>
            <person name="Peeters S.H."/>
            <person name="Heuer A."/>
            <person name="Rast P."/>
            <person name="Oberbeckmann S."/>
            <person name="Bunk B."/>
            <person name="Jeske O."/>
            <person name="Meyerdierks A."/>
            <person name="Storesund J.E."/>
            <person name="Kallscheuer N."/>
            <person name="Luecker S."/>
            <person name="Lage O.M."/>
            <person name="Pohl T."/>
            <person name="Merkel B.J."/>
            <person name="Hornburger P."/>
            <person name="Mueller R.-W."/>
            <person name="Bruemmer F."/>
            <person name="Labrenz M."/>
            <person name="Spormann A.M."/>
            <person name="Op den Camp H."/>
            <person name="Overmann J."/>
            <person name="Amann R."/>
            <person name="Jetten M.S.M."/>
            <person name="Mascher T."/>
            <person name="Medema M.H."/>
            <person name="Devos D.P."/>
            <person name="Kaster A.-K."/>
            <person name="Ovreas L."/>
            <person name="Rohde M."/>
            <person name="Galperin M.Y."/>
            <person name="Jogler C."/>
        </authorList>
    </citation>
    <scope>NUCLEOTIDE SEQUENCE [LARGE SCALE GENOMIC DNA]</scope>
    <source>
        <strain evidence="3 4">UC8</strain>
    </source>
</reference>
<accession>A0A5B9QVM6</accession>
<organism evidence="3 4">
    <name type="scientific">Roseimaritima ulvae</name>
    <dbReference type="NCBI Taxonomy" id="980254"/>
    <lineage>
        <taxon>Bacteria</taxon>
        <taxon>Pseudomonadati</taxon>
        <taxon>Planctomycetota</taxon>
        <taxon>Planctomycetia</taxon>
        <taxon>Pirellulales</taxon>
        <taxon>Pirellulaceae</taxon>
        <taxon>Roseimaritima</taxon>
    </lineage>
</organism>
<keyword evidence="4" id="KW-1185">Reference proteome</keyword>
<dbReference type="GO" id="GO:0003824">
    <property type="term" value="F:catalytic activity"/>
    <property type="evidence" value="ECO:0007669"/>
    <property type="project" value="InterPro"/>
</dbReference>
<dbReference type="EMBL" id="CP042914">
    <property type="protein sequence ID" value="QEG41146.1"/>
    <property type="molecule type" value="Genomic_DNA"/>
</dbReference>
<protein>
    <recommendedName>
        <fullName evidence="2">Elp3/MiaA/NifB-like radical SAM core domain-containing protein</fullName>
    </recommendedName>
</protein>
<dbReference type="KEGG" id="rul:UC8_31650"/>
<dbReference type="Proteomes" id="UP000325286">
    <property type="component" value="Chromosome"/>
</dbReference>
<dbReference type="PIRSF" id="PIRSF004954">
    <property type="entry name" value="Radical_SAM"/>
    <property type="match status" value="1"/>
</dbReference>
<evidence type="ECO:0000313" key="3">
    <source>
        <dbReference type="EMBL" id="QEG41146.1"/>
    </source>
</evidence>
<sequence length="320" mass="35886">MRLPLRQLSSEQILRQRPEKNPVDPFRPYAFLVEPEPAADGQLVDVATVFLTNRECPFRCLMCDLWKNTTDDRVPPGAIPKQIDFALDRLPAAQQIKLYNSGNFFDPQAIPSADYQAIANRVRVFENVIVENHPRLCTPACVQFQRLLEATPLEIAMGLETIHSDVLPALNKQMTLDDYARAVEFLLAAEIAVRSFILLKPPFLSEPEGIDWALRSLDYAFSLGVGCCAVIPTRSGNGVMEQLQANEHFAPPSLSALESVMEQGLALATGRGRVFVDLWDIERFADCRRCVGLRRKRLHQMNVTQQPLPPVSCSCQENTP</sequence>
<evidence type="ECO:0000313" key="4">
    <source>
        <dbReference type="Proteomes" id="UP000325286"/>
    </source>
</evidence>
<gene>
    <name evidence="3" type="ORF">UC8_31650</name>
</gene>
<dbReference type="InterPro" id="IPR006638">
    <property type="entry name" value="Elp3/MiaA/NifB-like_rSAM"/>
</dbReference>
<dbReference type="SFLD" id="SFLDS00029">
    <property type="entry name" value="Radical_SAM"/>
    <property type="match status" value="1"/>
</dbReference>
<dbReference type="SUPFAM" id="SSF102114">
    <property type="entry name" value="Radical SAM enzymes"/>
    <property type="match status" value="1"/>
</dbReference>
<name>A0A5B9QVM6_9BACT</name>
<dbReference type="RefSeq" id="WP_068131909.1">
    <property type="nucleotide sequence ID" value="NZ_CP042914.1"/>
</dbReference>
<evidence type="ECO:0000259" key="2">
    <source>
        <dbReference type="SMART" id="SM00729"/>
    </source>
</evidence>
<evidence type="ECO:0000256" key="1">
    <source>
        <dbReference type="SAM" id="MobiDB-lite"/>
    </source>
</evidence>
<proteinExistence type="predicted"/>
<dbReference type="InterPro" id="IPR058240">
    <property type="entry name" value="rSAM_sf"/>
</dbReference>
<feature type="domain" description="Elp3/MiaA/NifB-like radical SAM core" evidence="2">
    <location>
        <begin position="46"/>
        <end position="263"/>
    </location>
</feature>